<keyword evidence="1" id="KW-0853">WD repeat</keyword>
<dbReference type="EMBL" id="AC005674">
    <property type="status" value="NOT_ANNOTATED_CDS"/>
    <property type="molecule type" value="Genomic_DNA"/>
</dbReference>
<reference evidence="3 4" key="2">
    <citation type="journal article" date="2004" name="Nature">
        <title>Finishing the euchromatic sequence of the human genome.</title>
        <authorList>
            <consortium name="International Human Genome Sequencing Consortium"/>
        </authorList>
    </citation>
    <scope>NUCLEOTIDE SEQUENCE [LARGE SCALE GENOMIC DNA]</scope>
</reference>
<evidence type="ECO:0000256" key="1">
    <source>
        <dbReference type="ARBA" id="ARBA00022574"/>
    </source>
</evidence>
<dbReference type="AlphaFoldDB" id="A0A8V8TPA9"/>
<accession>A0A8V8TPA9</accession>
<dbReference type="SMR" id="A0A8V8TPA9"/>
<gene>
    <name evidence="3" type="primary">WDR1</name>
</gene>
<organism evidence="3 4">
    <name type="scientific">Homo sapiens</name>
    <name type="common">Human</name>
    <dbReference type="NCBI Taxonomy" id="9606"/>
    <lineage>
        <taxon>Eukaryota</taxon>
        <taxon>Metazoa</taxon>
        <taxon>Chordata</taxon>
        <taxon>Craniata</taxon>
        <taxon>Vertebrata</taxon>
        <taxon>Euteleostomi</taxon>
        <taxon>Mammalia</taxon>
        <taxon>Eutheria</taxon>
        <taxon>Euarchontoglires</taxon>
        <taxon>Primates</taxon>
        <taxon>Haplorrhini</taxon>
        <taxon>Catarrhini</taxon>
        <taxon>Hominidae</taxon>
        <taxon>Homo</taxon>
    </lineage>
</organism>
<evidence type="ECO:0007829" key="5">
    <source>
        <dbReference type="PeptideAtlas" id="A0A8V8TPA9"/>
    </source>
</evidence>
<reference evidence="3 4" key="3">
    <citation type="journal article" date="2005" name="Nature">
        <title>Generation and annotation of the DNA sequences of human chromosomes 2 and 4.</title>
        <authorList>
            <person name="Hillier L.W."/>
            <person name="Graves T.A."/>
            <person name="Fulton R.S."/>
            <person name="Fulton L.A."/>
            <person name="Pepin K.H."/>
            <person name="Minx P."/>
            <person name="Wagner-McPherson C."/>
            <person name="Layman D."/>
            <person name="Wylie K."/>
            <person name="Sekhon M."/>
            <person name="Becker M.C."/>
            <person name="Fewell G.A."/>
            <person name="Delehaunty K.D."/>
            <person name="Miner T.L."/>
            <person name="Nash W.E."/>
            <person name="Kremitzki C."/>
            <person name="Oddy L."/>
            <person name="Du H."/>
            <person name="Sun H."/>
            <person name="Bradshaw-Cordum H."/>
            <person name="Ali J."/>
            <person name="Carter J."/>
            <person name="Cordes M."/>
            <person name="Harris A."/>
            <person name="Isak A."/>
            <person name="van Brunt A."/>
            <person name="Nguyen C."/>
            <person name="Du F."/>
            <person name="Courtney L."/>
            <person name="Kalicki J."/>
            <person name="Ozersky P."/>
            <person name="Abbott S."/>
            <person name="Armstrong J."/>
            <person name="Belter E.A."/>
            <person name="Caruso L."/>
            <person name="Cedroni M."/>
            <person name="Cotton M."/>
            <person name="Davidson T."/>
            <person name="Desai A."/>
            <person name="Elliott G."/>
            <person name="Erb T."/>
            <person name="Fronick C."/>
            <person name="Gaige T."/>
            <person name="Haakenson W."/>
            <person name="Haglund K."/>
            <person name="Holmes A."/>
            <person name="Harkins R."/>
            <person name="Kim K."/>
            <person name="Kruchowski S.S."/>
            <person name="Strong C.M."/>
            <person name="Grewal N."/>
            <person name="Goyea E."/>
            <person name="Hou S."/>
            <person name="Levy A."/>
            <person name="Martinka S."/>
            <person name="Mead K."/>
            <person name="McLellan M.D."/>
            <person name="Meyer R."/>
            <person name="Randall-Maher J."/>
            <person name="Tomlinson C."/>
            <person name="Dauphin-Kohlberg S."/>
            <person name="Kozlowicz-Reilly A."/>
            <person name="Shah N."/>
            <person name="Swearengen-Shahid S."/>
            <person name="Snider J."/>
            <person name="Strong J.T."/>
            <person name="Thompson J."/>
            <person name="Yoakum M."/>
            <person name="Leonard S."/>
            <person name="Pearman C."/>
            <person name="Trani L."/>
            <person name="Radionenko M."/>
            <person name="Waligorski J.E."/>
            <person name="Wang C."/>
            <person name="Rock S.M."/>
            <person name="Tin-Wollam A.M."/>
            <person name="Maupin R."/>
            <person name="Latreille P."/>
            <person name="Wendl M.C."/>
            <person name="Yang S.P."/>
            <person name="Pohl C."/>
            <person name="Wallis J.W."/>
            <person name="Spieth J."/>
            <person name="Bieri T.A."/>
            <person name="Berkowicz N."/>
            <person name="Nelson J.O."/>
            <person name="Osborne J."/>
            <person name="Ding L."/>
            <person name="Meyer R."/>
            <person name="Sabo A."/>
            <person name="Shotland Y."/>
            <person name="Sinha P."/>
            <person name="Wohldmann P.E."/>
            <person name="Cook L.L."/>
            <person name="Hickenbotham M.T."/>
            <person name="Eldred J."/>
            <person name="Williams D."/>
            <person name="Jones T.A."/>
            <person name="She X."/>
            <person name="Ciccarelli F.D."/>
            <person name="Izaurralde E."/>
            <person name="Taylor J."/>
            <person name="Schmutz J."/>
            <person name="Myers R.M."/>
            <person name="Cox D.R."/>
            <person name="Huang X."/>
            <person name="McPherson J.D."/>
            <person name="Mardis E.R."/>
            <person name="Clifton S.W."/>
            <person name="Warren W.C."/>
            <person name="Chinwalla A.T."/>
            <person name="Eddy S.R."/>
            <person name="Marra M.A."/>
            <person name="Ovcharenko I."/>
            <person name="Furey T.S."/>
            <person name="Miller W."/>
            <person name="Eichler E.E."/>
            <person name="Bork P."/>
            <person name="Suyama M."/>
            <person name="Torrents D."/>
            <person name="Waterston R.H."/>
            <person name="Wilson R.K."/>
        </authorList>
    </citation>
    <scope>NUCLEOTIDE SEQUENCE [LARGE SCALE GENOMIC DNA]</scope>
</reference>
<name>A0A8V8TPA9_HUMAN</name>
<dbReference type="EMBL" id="AC093664">
    <property type="status" value="NOT_ANNOTATED_CDS"/>
    <property type="molecule type" value="Genomic_DNA"/>
</dbReference>
<proteinExistence type="evidence at protein level"/>
<dbReference type="Ensembl" id="ENST00000699795.1">
    <property type="protein sequence ID" value="ENSP00000514598.1"/>
    <property type="gene ID" value="ENSG00000071127.19"/>
</dbReference>
<evidence type="ECO:0000313" key="4">
    <source>
        <dbReference type="Proteomes" id="UP000005640"/>
    </source>
</evidence>
<dbReference type="PANTHER" id="PTHR19856:SF0">
    <property type="entry name" value="WD REPEAT-CONTAINING PROTEIN 1"/>
    <property type="match status" value="1"/>
</dbReference>
<keyword evidence="2" id="KW-0677">Repeat</keyword>
<keyword evidence="5 6" id="KW-1267">Proteomics identification</keyword>
<dbReference type="OpenTargets" id="ENSG00000071127"/>
<dbReference type="PANTHER" id="PTHR19856">
    <property type="entry name" value="WD-REPEATCONTAINING PROTEIN WDR1"/>
    <property type="match status" value="1"/>
</dbReference>
<protein>
    <submittedName>
        <fullName evidence="3">WD repeat domain 1</fullName>
    </submittedName>
</protein>
<reference evidence="3" key="4">
    <citation type="submission" date="2025-08" db="UniProtKB">
        <authorList>
            <consortium name="Ensembl"/>
        </authorList>
    </citation>
    <scope>IDENTIFICATION</scope>
</reference>
<sequence length="51" mass="5616">MPYEIKKVFASLPQVERGVSKIIGGDPKGNNFLYTNGKCVILRNIDMCLGS</sequence>
<evidence type="ECO:0000256" key="2">
    <source>
        <dbReference type="ARBA" id="ARBA00022737"/>
    </source>
</evidence>
<dbReference type="OrthoDB" id="2306at2759"/>
<evidence type="ECO:0007829" key="6">
    <source>
        <dbReference type="ProteomicsDB" id="A0A8V8TPA9"/>
    </source>
</evidence>
<reference evidence="3 4" key="1">
    <citation type="journal article" date="2001" name="Nature">
        <title>Initial sequencing and analysis of the human genome.</title>
        <authorList>
            <consortium name="International Human Genome Sequencing Consortium"/>
            <person name="Lander E.S."/>
            <person name="Linton L.M."/>
            <person name="Birren B."/>
            <person name="Nusbaum C."/>
            <person name="Zody M.C."/>
            <person name="Baldwin J."/>
            <person name="Devon K."/>
            <person name="Dewar K."/>
            <person name="Doyle M."/>
            <person name="FitzHugh W."/>
            <person name="Funke R."/>
            <person name="Gage D."/>
            <person name="Harris K."/>
            <person name="Heaford A."/>
            <person name="Howland J."/>
            <person name="Kann L."/>
            <person name="Lehoczky J."/>
            <person name="LeVine R."/>
            <person name="McEwan P."/>
            <person name="McKernan K."/>
            <person name="Meldrim J."/>
            <person name="Mesirov J.P."/>
            <person name="Miranda C."/>
            <person name="Morris W."/>
            <person name="Naylor J."/>
            <person name="Raymond C."/>
            <person name="Rosetti M."/>
            <person name="Santos R."/>
            <person name="Sheridan A."/>
            <person name="Sougnez C."/>
            <person name="Stange-Thomann N."/>
            <person name="Stojanovic N."/>
            <person name="Subramanian A."/>
            <person name="Wyman D."/>
            <person name="Rogers J."/>
            <person name="Sulston J."/>
            <person name="Ainscough R."/>
            <person name="Beck S."/>
            <person name="Bentley D."/>
            <person name="Burton J."/>
            <person name="Clee C."/>
            <person name="Carter N."/>
            <person name="Coulson A."/>
            <person name="Deadman R."/>
            <person name="Deloukas P."/>
            <person name="Dunham A."/>
            <person name="Dunham I."/>
            <person name="Durbin R."/>
            <person name="French L."/>
            <person name="Grafham D."/>
            <person name="Gregory S."/>
            <person name="Hubbard T."/>
            <person name="Humphray S."/>
            <person name="Hunt A."/>
            <person name="Jones M."/>
            <person name="Lloyd C."/>
            <person name="McMurray A."/>
            <person name="Matthews L."/>
            <person name="Mercer S."/>
            <person name="Milne S."/>
            <person name="Mullikin J.C."/>
            <person name="Mungall A."/>
            <person name="Plumb R."/>
            <person name="Ross M."/>
            <person name="Shownkeen R."/>
            <person name="Sims S."/>
            <person name="Waterston R.H."/>
            <person name="Wilson R.K."/>
            <person name="Hillier L.W."/>
            <person name="McPherson J.D."/>
            <person name="Marra M.A."/>
            <person name="Mardis E.R."/>
            <person name="Fulton L.A."/>
            <person name="Chinwalla A.T."/>
            <person name="Pepin K.H."/>
            <person name="Gish W.R."/>
            <person name="Chissoe S.L."/>
            <person name="Wendl M.C."/>
            <person name="Delehaunty K.D."/>
            <person name="Miner T.L."/>
            <person name="Delehaunty A."/>
            <person name="Kramer J.B."/>
            <person name="Cook L.L."/>
            <person name="Fulton R.S."/>
            <person name="Johnson D.L."/>
            <person name="Minx P.J."/>
            <person name="Clifton S.W."/>
            <person name="Hawkins T."/>
            <person name="Branscomb E."/>
            <person name="Predki P."/>
            <person name="Richardson P."/>
            <person name="Wenning S."/>
            <person name="Slezak T."/>
            <person name="Doggett N."/>
            <person name="Cheng J.F."/>
            <person name="Olsen A."/>
            <person name="Lucas S."/>
            <person name="Elkin C."/>
            <person name="Uberbacher E."/>
            <person name="Frazier M."/>
            <person name="Gibbs R.A."/>
            <person name="Muzny D.M."/>
            <person name="Scherer S.E."/>
            <person name="Bouck J.B."/>
            <person name="Sodergren E.J."/>
            <person name="Worley K.C."/>
            <person name="Rives C.M."/>
            <person name="Gorrell J.H."/>
            <person name="Metzker M.L."/>
            <person name="Naylor S.L."/>
            <person name="Kucherlapati R.S."/>
            <person name="Nelson D.L."/>
            <person name="Weinstock G.M."/>
            <person name="Sakaki Y."/>
            <person name="Fujiyama A."/>
            <person name="Hattori M."/>
            <person name="Yada T."/>
            <person name="Toyoda A."/>
            <person name="Itoh T."/>
            <person name="Kawagoe C."/>
            <person name="Watanabe H."/>
            <person name="Totoki Y."/>
            <person name="Taylor T."/>
            <person name="Weissenbach J."/>
            <person name="Heilig R."/>
            <person name="Saurin W."/>
            <person name="Artiguenave F."/>
            <person name="Brottier P."/>
            <person name="Bruls T."/>
            <person name="Pelletier E."/>
            <person name="Robert C."/>
            <person name="Wincker P."/>
            <person name="Smith D.R."/>
            <person name="Doucette-Stamm L."/>
            <person name="Rubenfield M."/>
            <person name="Weinstock K."/>
            <person name="Lee H.M."/>
            <person name="Dubois J."/>
            <person name="Rosenthal A."/>
            <person name="Platzer M."/>
            <person name="Nyakatura G."/>
            <person name="Taudien S."/>
            <person name="Rump A."/>
            <person name="Yang H."/>
            <person name="Yu J."/>
            <person name="Wang J."/>
            <person name="Huang G."/>
            <person name="Gu J."/>
            <person name="Hood L."/>
            <person name="Rowen L."/>
            <person name="Madan A."/>
            <person name="Qin S."/>
            <person name="Davis R.W."/>
            <person name="Federspiel N.A."/>
            <person name="Abola A.P."/>
            <person name="Proctor M.J."/>
            <person name="Myers R.M."/>
            <person name="Schmutz J."/>
            <person name="Dickson M."/>
            <person name="Grimwood J."/>
            <person name="Cox D.R."/>
            <person name="Olson M.V."/>
            <person name="Kaul R."/>
            <person name="Raymond C."/>
            <person name="Shimizu N."/>
            <person name="Kawasaki K."/>
            <person name="Minoshima S."/>
            <person name="Evans G.A."/>
            <person name="Athanasiou M."/>
            <person name="Schultz R."/>
            <person name="Roe B.A."/>
            <person name="Chen F."/>
            <person name="Pan H."/>
            <person name="Ramser J."/>
            <person name="Lehrach H."/>
            <person name="Reinhardt R."/>
            <person name="McCombie W.R."/>
            <person name="de la Bastide M."/>
            <person name="Dedhia N."/>
            <person name="Blocker H."/>
            <person name="Hornischer K."/>
            <person name="Nordsiek G."/>
            <person name="Agarwala R."/>
            <person name="Aravind L."/>
            <person name="Bailey J.A."/>
            <person name="Bateman A."/>
            <person name="Batzoglou S."/>
            <person name="Birney E."/>
            <person name="Bork P."/>
            <person name="Brown D.G."/>
            <person name="Burge C.B."/>
            <person name="Cerutti L."/>
            <person name="Chen H.C."/>
            <person name="Church D."/>
            <person name="Clamp M."/>
            <person name="Copley R.R."/>
            <person name="Doerks T."/>
            <person name="Eddy S.R."/>
            <person name="Eichler E.E."/>
            <person name="Furey T.S."/>
            <person name="Galagan J."/>
            <person name="Gilbert J.G."/>
            <person name="Harmon C."/>
            <person name="Hayashizaki Y."/>
            <person name="Haussler D."/>
            <person name="Hermjakob H."/>
            <person name="Hokamp K."/>
            <person name="Jang W."/>
            <person name="Johnson L.S."/>
            <person name="Jones T.A."/>
            <person name="Kasif S."/>
            <person name="Kaspryzk A."/>
            <person name="Kennedy S."/>
            <person name="Kent W.J."/>
            <person name="Kitts P."/>
            <person name="Koonin E.V."/>
            <person name="Korf I."/>
            <person name="Kulp D."/>
            <person name="Lancet D."/>
            <person name="Lowe T.M."/>
            <person name="McLysaght A."/>
            <person name="Mikkelsen T."/>
            <person name="Moran J.V."/>
            <person name="Mulder N."/>
            <person name="Pollara V.J."/>
            <person name="Ponting C.P."/>
            <person name="Schuler G."/>
            <person name="Schultz J."/>
            <person name="Slater G."/>
            <person name="Smit A.F."/>
            <person name="Stupka E."/>
            <person name="Szustakowski J."/>
            <person name="Thierry-Mieg D."/>
            <person name="Thierry-Mieg J."/>
            <person name="Wagner L."/>
            <person name="Wallis J."/>
            <person name="Wheeler R."/>
            <person name="Williams A."/>
            <person name="Wolf Y.I."/>
            <person name="Wolfe K.H."/>
            <person name="Yang S.P."/>
            <person name="Yeh R.F."/>
            <person name="Collins F."/>
            <person name="Guyer M.S."/>
            <person name="Peterson J."/>
            <person name="Felsenfeld A."/>
            <person name="Wetterstrand K.A."/>
            <person name="Patrinos A."/>
            <person name="Morgan M.J."/>
            <person name="de Jong P."/>
            <person name="Catanese J.J."/>
            <person name="Osoegawa K."/>
            <person name="Shizuya H."/>
            <person name="Choi S."/>
            <person name="Chen Y.J."/>
        </authorList>
    </citation>
    <scope>NUCLEOTIDE SEQUENCE [LARGE SCALE GENOMIC DNA]</scope>
</reference>
<dbReference type="Gene3D" id="2.130.10.10">
    <property type="entry name" value="YVTN repeat-like/Quinoprotein amine dehydrogenase"/>
    <property type="match status" value="1"/>
</dbReference>
<evidence type="ECO:0000313" key="3">
    <source>
        <dbReference type="Ensembl" id="ENSP00000514598.1"/>
    </source>
</evidence>
<dbReference type="InterPro" id="IPR015943">
    <property type="entry name" value="WD40/YVTN_repeat-like_dom_sf"/>
</dbReference>
<dbReference type="Ensembl" id="ENST00000699795.1">
    <property type="protein sequence ID" value="ENSP00000514598.1"/>
    <property type="gene ID" value="ENSG00000071127.18"/>
</dbReference>
<keyword evidence="4" id="KW-1185">Reference proteome</keyword>
<dbReference type="GeneTree" id="ENSGT00390000009416"/>
<dbReference type="Proteomes" id="UP000005640">
    <property type="component" value="Chromosome 4"/>
</dbReference>
<reference evidence="3" key="5">
    <citation type="submission" date="2025-09" db="UniProtKB">
        <authorList>
            <consortium name="Ensembl"/>
        </authorList>
    </citation>
    <scope>IDENTIFICATION</scope>
</reference>
<dbReference type="HGNC" id="HGNC:12754">
    <property type="gene designation" value="WDR1"/>
</dbReference>